<name>A0A4R6N8I4_9BURK</name>
<keyword evidence="4" id="KW-1185">Reference proteome</keyword>
<keyword evidence="2" id="KW-0732">Signal</keyword>
<evidence type="ECO:0000256" key="2">
    <source>
        <dbReference type="SAM" id="SignalP"/>
    </source>
</evidence>
<dbReference type="OrthoDB" id="8778836at2"/>
<evidence type="ECO:0000313" key="3">
    <source>
        <dbReference type="EMBL" id="TDP11645.1"/>
    </source>
</evidence>
<proteinExistence type="predicted"/>
<evidence type="ECO:0000256" key="1">
    <source>
        <dbReference type="SAM" id="MobiDB-lite"/>
    </source>
</evidence>
<evidence type="ECO:0000313" key="4">
    <source>
        <dbReference type="Proteomes" id="UP000295357"/>
    </source>
</evidence>
<reference evidence="3 4" key="1">
    <citation type="submission" date="2019-03" db="EMBL/GenBank/DDBJ databases">
        <title>Genomic Encyclopedia of Type Strains, Phase IV (KMG-IV): sequencing the most valuable type-strain genomes for metagenomic binning, comparative biology and taxonomic classification.</title>
        <authorList>
            <person name="Goeker M."/>
        </authorList>
    </citation>
    <scope>NUCLEOTIDE SEQUENCE [LARGE SCALE GENOMIC DNA]</scope>
    <source>
        <strain evidence="3 4">DSM 25082</strain>
    </source>
</reference>
<dbReference type="EMBL" id="SNXE01000002">
    <property type="protein sequence ID" value="TDP11645.1"/>
    <property type="molecule type" value="Genomic_DNA"/>
</dbReference>
<dbReference type="Proteomes" id="UP000295357">
    <property type="component" value="Unassembled WGS sequence"/>
</dbReference>
<evidence type="ECO:0008006" key="5">
    <source>
        <dbReference type="Google" id="ProtNLM"/>
    </source>
</evidence>
<organism evidence="3 4">
    <name type="scientific">Roseateles asaccharophilus</name>
    <dbReference type="NCBI Taxonomy" id="582607"/>
    <lineage>
        <taxon>Bacteria</taxon>
        <taxon>Pseudomonadati</taxon>
        <taxon>Pseudomonadota</taxon>
        <taxon>Betaproteobacteria</taxon>
        <taxon>Burkholderiales</taxon>
        <taxon>Sphaerotilaceae</taxon>
        <taxon>Roseateles</taxon>
    </lineage>
</organism>
<comment type="caution">
    <text evidence="3">The sequence shown here is derived from an EMBL/GenBank/DDBJ whole genome shotgun (WGS) entry which is preliminary data.</text>
</comment>
<dbReference type="RefSeq" id="WP_133602437.1">
    <property type="nucleotide sequence ID" value="NZ_JAUFPJ010000002.1"/>
</dbReference>
<accession>A0A4R6N8I4</accession>
<sequence length="257" mass="28926">MKRHPHTLPPLLALLMALALNGAHAADDAVQQLESVQVEMVKDPAAMPYARMNELLRQLEAHGQGLFAMRFKVSRKDGKSMEKTKLALVQDEDYRPIVRDAQGWFTLPTLPPEQAKTAELASNMPKGQVALEGRIYLTTPPERLTLAEVRRIVDLGRRLRSEMLPWYLRWMFPQIEGVRVCSSQPAWELQWREAGRGLLALPLSAESKERDPEQAKSTPAAELRPCTVLRGDEPWPDAARLEAPADTTLSVRLLNAR</sequence>
<feature type="signal peptide" evidence="2">
    <location>
        <begin position="1"/>
        <end position="25"/>
    </location>
</feature>
<protein>
    <recommendedName>
        <fullName evidence="5">Outer membrane lipoprotein-sorting protein</fullName>
    </recommendedName>
</protein>
<feature type="chain" id="PRO_5020825070" description="Outer membrane lipoprotein-sorting protein" evidence="2">
    <location>
        <begin position="26"/>
        <end position="257"/>
    </location>
</feature>
<feature type="region of interest" description="Disordered" evidence="1">
    <location>
        <begin position="204"/>
        <end position="228"/>
    </location>
</feature>
<gene>
    <name evidence="3" type="ORF">DFR39_10216</name>
</gene>
<dbReference type="AlphaFoldDB" id="A0A4R6N8I4"/>